<dbReference type="EMBL" id="JAQFWP010000040">
    <property type="protein sequence ID" value="MDA2806763.1"/>
    <property type="molecule type" value="Genomic_DNA"/>
</dbReference>
<feature type="domain" description="Mycothiol-dependent maleylpyruvate isomerase metal-binding" evidence="1">
    <location>
        <begin position="67"/>
        <end position="119"/>
    </location>
</feature>
<reference evidence="2" key="1">
    <citation type="submission" date="2023-01" db="EMBL/GenBank/DDBJ databases">
        <title>Draft genome sequence of Nocardiopsis sp. LSu2-4 isolated from halophytes.</title>
        <authorList>
            <person name="Duangmal K."/>
            <person name="Chantavorakit T."/>
        </authorList>
    </citation>
    <scope>NUCLEOTIDE SEQUENCE</scope>
    <source>
        <strain evidence="2">LSu2-4</strain>
    </source>
</reference>
<dbReference type="InterPro" id="IPR024344">
    <property type="entry name" value="MDMPI_metal-binding"/>
</dbReference>
<comment type="caution">
    <text evidence="2">The sequence shown here is derived from an EMBL/GenBank/DDBJ whole genome shotgun (WGS) entry which is preliminary data.</text>
</comment>
<dbReference type="Pfam" id="PF11716">
    <property type="entry name" value="MDMPI_N"/>
    <property type="match status" value="2"/>
</dbReference>
<evidence type="ECO:0000259" key="1">
    <source>
        <dbReference type="Pfam" id="PF11716"/>
    </source>
</evidence>
<dbReference type="NCBIfam" id="TIGR03086">
    <property type="entry name" value="TIGR03086 family metal-binding protein"/>
    <property type="match status" value="1"/>
</dbReference>
<organism evidence="2 3">
    <name type="scientific">Nocardiopsis suaedae</name>
    <dbReference type="NCBI Taxonomy" id="3018444"/>
    <lineage>
        <taxon>Bacteria</taxon>
        <taxon>Bacillati</taxon>
        <taxon>Actinomycetota</taxon>
        <taxon>Actinomycetes</taxon>
        <taxon>Streptosporangiales</taxon>
        <taxon>Nocardiopsidaceae</taxon>
        <taxon>Nocardiopsis</taxon>
    </lineage>
</organism>
<dbReference type="RefSeq" id="WP_270679399.1">
    <property type="nucleotide sequence ID" value="NZ_JAQFWP010000040.1"/>
</dbReference>
<accession>A0ABT4TQ03</accession>
<gene>
    <name evidence="2" type="ORF">O4U47_19800</name>
</gene>
<dbReference type="NCBIfam" id="TIGR03083">
    <property type="entry name" value="maleylpyruvate isomerase family mycothiol-dependent enzyme"/>
    <property type="match status" value="1"/>
</dbReference>
<sequence>MIDLEGACARLADLVSEVSVADLDRPTPCADFTVADLLDHLDEVARGFTALAGGGAGGVGGAGGQGRAGLPRRLEALGRAWASPSAWRGATEAGGVELANEVWGRIALTEVVVHGWDLARAAGRGFDPPEAAVRACLEHVADFVPSAPVPELWGRPVAVAEDAPLLERAVAITGRDPGWRAP</sequence>
<dbReference type="SUPFAM" id="SSF109854">
    <property type="entry name" value="DinB/YfiT-like putative metalloenzymes"/>
    <property type="match status" value="1"/>
</dbReference>
<keyword evidence="3" id="KW-1185">Reference proteome</keyword>
<dbReference type="Proteomes" id="UP001165685">
    <property type="component" value="Unassembled WGS sequence"/>
</dbReference>
<evidence type="ECO:0000313" key="3">
    <source>
        <dbReference type="Proteomes" id="UP001165685"/>
    </source>
</evidence>
<dbReference type="InterPro" id="IPR017520">
    <property type="entry name" value="CHP03086"/>
</dbReference>
<evidence type="ECO:0000313" key="2">
    <source>
        <dbReference type="EMBL" id="MDA2806763.1"/>
    </source>
</evidence>
<dbReference type="Gene3D" id="1.20.120.450">
    <property type="entry name" value="dinb family like domain"/>
    <property type="match status" value="1"/>
</dbReference>
<dbReference type="InterPro" id="IPR034660">
    <property type="entry name" value="DinB/YfiT-like"/>
</dbReference>
<proteinExistence type="predicted"/>
<dbReference type="InterPro" id="IPR017517">
    <property type="entry name" value="Maleyloyr_isom"/>
</dbReference>
<name>A0ABT4TQ03_9ACTN</name>
<protein>
    <submittedName>
        <fullName evidence="2">TIGR03086 family metal-binding protein</fullName>
    </submittedName>
</protein>
<feature type="domain" description="Mycothiol-dependent maleylpyruvate isomerase metal-binding" evidence="1">
    <location>
        <begin position="5"/>
        <end position="56"/>
    </location>
</feature>